<keyword evidence="5" id="KW-0233">DNA recombination</keyword>
<dbReference type="InterPro" id="IPR053392">
    <property type="entry name" value="Transposase_IS30-like"/>
</dbReference>
<dbReference type="PROSITE" id="PS50994">
    <property type="entry name" value="INTEGRASE"/>
    <property type="match status" value="1"/>
</dbReference>
<evidence type="ECO:0000256" key="4">
    <source>
        <dbReference type="ARBA" id="ARBA00023125"/>
    </source>
</evidence>
<protein>
    <submittedName>
        <fullName evidence="7">Integrase catalytic region</fullName>
    </submittedName>
</protein>
<feature type="domain" description="Integrase catalytic" evidence="6">
    <location>
        <begin position="163"/>
        <end position="325"/>
    </location>
</feature>
<evidence type="ECO:0000256" key="3">
    <source>
        <dbReference type="ARBA" id="ARBA00022578"/>
    </source>
</evidence>
<dbReference type="SUPFAM" id="SSF46689">
    <property type="entry name" value="Homeodomain-like"/>
    <property type="match status" value="1"/>
</dbReference>
<dbReference type="InterPro" id="IPR051917">
    <property type="entry name" value="Transposase-Integrase"/>
</dbReference>
<dbReference type="Gene3D" id="3.30.420.10">
    <property type="entry name" value="Ribonuclease H-like superfamily/Ribonuclease H"/>
    <property type="match status" value="1"/>
</dbReference>
<comment type="caution">
    <text evidence="7">The sequence shown here is derived from an EMBL/GenBank/DDBJ whole genome shotgun (WGS) entry which is preliminary data.</text>
</comment>
<comment type="function">
    <text evidence="1">Required for the transposition of the insertion element.</text>
</comment>
<evidence type="ECO:0000256" key="2">
    <source>
        <dbReference type="ARBA" id="ARBA00006363"/>
    </source>
</evidence>
<sequence>MNHYHHFNACERQLIQIRAEEGNSLQSIADELHRSKSSVWREINRFPSSSYDAPAAQEQYFSNRRNCHQKRKLEDLDLSEFIQNCITEKHWSPEQIANRLKVEHAEWSVSYTTIYRGIYRDNLSVAKTAGQRGLARRLRHRGKTRHSKNYHERRGQFVIERALNERPEAADFRYRIGDWEADTIVGKTGGEVLVTLVDRFSRYLLVGRATSKKAADVTQTMRHLLNQVADEHLLTITPDRGKEFARHLEIEKEFDLPFYFPEPHSPWQRGTNENTNGLIREYFPKGQEIADFTDEYIMMAMNQINSRPRKTHYWHSAKEVYLRKTFHLV</sequence>
<dbReference type="GO" id="GO:0004803">
    <property type="term" value="F:transposase activity"/>
    <property type="evidence" value="ECO:0007669"/>
    <property type="project" value="InterPro"/>
</dbReference>
<dbReference type="NCBIfam" id="NF033563">
    <property type="entry name" value="transpos_IS30"/>
    <property type="match status" value="1"/>
</dbReference>
<evidence type="ECO:0000256" key="5">
    <source>
        <dbReference type="ARBA" id="ARBA00023172"/>
    </source>
</evidence>
<dbReference type="GO" id="GO:0015074">
    <property type="term" value="P:DNA integration"/>
    <property type="evidence" value="ECO:0007669"/>
    <property type="project" value="InterPro"/>
</dbReference>
<dbReference type="OrthoDB" id="9781678at2"/>
<proteinExistence type="inferred from homology"/>
<evidence type="ECO:0000313" key="7">
    <source>
        <dbReference type="EMBL" id="KRM08995.1"/>
    </source>
</evidence>
<dbReference type="GO" id="GO:0003677">
    <property type="term" value="F:DNA binding"/>
    <property type="evidence" value="ECO:0007669"/>
    <property type="project" value="UniProtKB-KW"/>
</dbReference>
<dbReference type="Pfam" id="PF13936">
    <property type="entry name" value="HTH_38"/>
    <property type="match status" value="1"/>
</dbReference>
<dbReference type="RefSeq" id="WP_010622494.1">
    <property type="nucleotide sequence ID" value="NZ_AZGF01000052.1"/>
</dbReference>
<dbReference type="AlphaFoldDB" id="A0A0R1W0X0"/>
<keyword evidence="8" id="KW-1185">Reference proteome</keyword>
<dbReference type="Proteomes" id="UP000051820">
    <property type="component" value="Unassembled WGS sequence"/>
</dbReference>
<gene>
    <name evidence="7" type="ORF">FD16_GL002070</name>
</gene>
<dbReference type="InterPro" id="IPR012337">
    <property type="entry name" value="RNaseH-like_sf"/>
</dbReference>
<dbReference type="Pfam" id="PF00665">
    <property type="entry name" value="rve"/>
    <property type="match status" value="1"/>
</dbReference>
<accession>A0A0R1W0X0</accession>
<keyword evidence="4" id="KW-0238">DNA-binding</keyword>
<evidence type="ECO:0000259" key="6">
    <source>
        <dbReference type="PROSITE" id="PS50994"/>
    </source>
</evidence>
<dbReference type="EMBL" id="AZGF01000052">
    <property type="protein sequence ID" value="KRM08995.1"/>
    <property type="molecule type" value="Genomic_DNA"/>
</dbReference>
<dbReference type="eggNOG" id="COG2826">
    <property type="taxonomic scope" value="Bacteria"/>
</dbReference>
<keyword evidence="3" id="KW-0815">Transposition</keyword>
<comment type="similarity">
    <text evidence="2">Belongs to the transposase IS30 family.</text>
</comment>
<dbReference type="GO" id="GO:0006313">
    <property type="term" value="P:DNA transposition"/>
    <property type="evidence" value="ECO:0007669"/>
    <property type="project" value="InterPro"/>
</dbReference>
<dbReference type="InterPro" id="IPR036397">
    <property type="entry name" value="RNaseH_sf"/>
</dbReference>
<dbReference type="InterPro" id="IPR001598">
    <property type="entry name" value="Transposase_IS30_CS"/>
</dbReference>
<dbReference type="SUPFAM" id="SSF53098">
    <property type="entry name" value="Ribonuclease H-like"/>
    <property type="match status" value="1"/>
</dbReference>
<dbReference type="PANTHER" id="PTHR10948:SF23">
    <property type="entry name" value="TRANSPOSASE INSI FOR INSERTION SEQUENCE ELEMENT IS30A-RELATED"/>
    <property type="match status" value="1"/>
</dbReference>
<dbReference type="GO" id="GO:0005829">
    <property type="term" value="C:cytosol"/>
    <property type="evidence" value="ECO:0007669"/>
    <property type="project" value="TreeGrafter"/>
</dbReference>
<organism evidence="7 8">
    <name type="scientific">Paucilactobacillus suebicus DSM 5007 = KCTC 3549</name>
    <dbReference type="NCBI Taxonomy" id="1423807"/>
    <lineage>
        <taxon>Bacteria</taxon>
        <taxon>Bacillati</taxon>
        <taxon>Bacillota</taxon>
        <taxon>Bacilli</taxon>
        <taxon>Lactobacillales</taxon>
        <taxon>Lactobacillaceae</taxon>
        <taxon>Paucilactobacillus</taxon>
    </lineage>
</organism>
<dbReference type="PATRIC" id="fig|1423807.3.peg.2122"/>
<name>A0A0R1W0X0_9LACO</name>
<evidence type="ECO:0000256" key="1">
    <source>
        <dbReference type="ARBA" id="ARBA00002190"/>
    </source>
</evidence>
<dbReference type="InterPro" id="IPR001584">
    <property type="entry name" value="Integrase_cat-core"/>
</dbReference>
<evidence type="ECO:0000313" key="8">
    <source>
        <dbReference type="Proteomes" id="UP000051820"/>
    </source>
</evidence>
<dbReference type="PANTHER" id="PTHR10948">
    <property type="entry name" value="TRANSPOSASE"/>
    <property type="match status" value="1"/>
</dbReference>
<dbReference type="PROSITE" id="PS01043">
    <property type="entry name" value="TRANSPOSASE_IS30"/>
    <property type="match status" value="1"/>
</dbReference>
<dbReference type="InterPro" id="IPR009057">
    <property type="entry name" value="Homeodomain-like_sf"/>
</dbReference>
<reference evidence="7 8" key="1">
    <citation type="journal article" date="2015" name="Genome Announc.">
        <title>Expanding the biotechnology potential of lactobacilli through comparative genomics of 213 strains and associated genera.</title>
        <authorList>
            <person name="Sun Z."/>
            <person name="Harris H.M."/>
            <person name="McCann A."/>
            <person name="Guo C."/>
            <person name="Argimon S."/>
            <person name="Zhang W."/>
            <person name="Yang X."/>
            <person name="Jeffery I.B."/>
            <person name="Cooney J.C."/>
            <person name="Kagawa T.F."/>
            <person name="Liu W."/>
            <person name="Song Y."/>
            <person name="Salvetti E."/>
            <person name="Wrobel A."/>
            <person name="Rasinkangas P."/>
            <person name="Parkhill J."/>
            <person name="Rea M.C."/>
            <person name="O'Sullivan O."/>
            <person name="Ritari J."/>
            <person name="Douillard F.P."/>
            <person name="Paul Ross R."/>
            <person name="Yang R."/>
            <person name="Briner A.E."/>
            <person name="Felis G.E."/>
            <person name="de Vos W.M."/>
            <person name="Barrangou R."/>
            <person name="Klaenhammer T.R."/>
            <person name="Caufield P.W."/>
            <person name="Cui Y."/>
            <person name="Zhang H."/>
            <person name="O'Toole P.W."/>
        </authorList>
    </citation>
    <scope>NUCLEOTIDE SEQUENCE [LARGE SCALE GENOMIC DNA]</scope>
    <source>
        <strain evidence="7 8">DSM 5007</strain>
    </source>
</reference>
<dbReference type="InterPro" id="IPR025246">
    <property type="entry name" value="IS30-like_HTH"/>
</dbReference>